<evidence type="ECO:0000313" key="3">
    <source>
        <dbReference type="Proteomes" id="UP000266841"/>
    </source>
</evidence>
<name>K0RP18_THAOC</name>
<comment type="caution">
    <text evidence="2">The sequence shown here is derived from an EMBL/GenBank/DDBJ whole genome shotgun (WGS) entry which is preliminary data.</text>
</comment>
<sequence length="148" mass="14793">MTENAAIFVVSSPPPSHVTHRDNEGLAPGRRQDAGDGLLRVPGGPYRGLRATEEEGGGDAEGEADAPMEEEAGGNESDATRTRPEGGSEAGPDAALPEDAGAASETSPGAAGFHFEGGGGARGNGLRPGPGAGGAGEERRRPQRGGRL</sequence>
<organism evidence="2 3">
    <name type="scientific">Thalassiosira oceanica</name>
    <name type="common">Marine diatom</name>
    <dbReference type="NCBI Taxonomy" id="159749"/>
    <lineage>
        <taxon>Eukaryota</taxon>
        <taxon>Sar</taxon>
        <taxon>Stramenopiles</taxon>
        <taxon>Ochrophyta</taxon>
        <taxon>Bacillariophyta</taxon>
        <taxon>Coscinodiscophyceae</taxon>
        <taxon>Thalassiosirophycidae</taxon>
        <taxon>Thalassiosirales</taxon>
        <taxon>Thalassiosiraceae</taxon>
        <taxon>Thalassiosira</taxon>
    </lineage>
</organism>
<dbReference type="AlphaFoldDB" id="K0RP18"/>
<feature type="region of interest" description="Disordered" evidence="1">
    <location>
        <begin position="1"/>
        <end position="148"/>
    </location>
</feature>
<accession>K0RP18</accession>
<reference evidence="2 3" key="1">
    <citation type="journal article" date="2012" name="Genome Biol.">
        <title>Genome and low-iron response of an oceanic diatom adapted to chronic iron limitation.</title>
        <authorList>
            <person name="Lommer M."/>
            <person name="Specht M."/>
            <person name="Roy A.S."/>
            <person name="Kraemer L."/>
            <person name="Andreson R."/>
            <person name="Gutowska M.A."/>
            <person name="Wolf J."/>
            <person name="Bergner S.V."/>
            <person name="Schilhabel M.B."/>
            <person name="Klostermeier U.C."/>
            <person name="Beiko R.G."/>
            <person name="Rosenstiel P."/>
            <person name="Hippler M."/>
            <person name="Laroche J."/>
        </authorList>
    </citation>
    <scope>NUCLEOTIDE SEQUENCE [LARGE SCALE GENOMIC DNA]</scope>
    <source>
        <strain evidence="2 3">CCMP1005</strain>
    </source>
</reference>
<dbReference type="EMBL" id="AGNL01036504">
    <property type="protein sequence ID" value="EJK54029.1"/>
    <property type="molecule type" value="Genomic_DNA"/>
</dbReference>
<keyword evidence="3" id="KW-1185">Reference proteome</keyword>
<gene>
    <name evidence="2" type="ORF">THAOC_26421</name>
</gene>
<proteinExistence type="predicted"/>
<protein>
    <submittedName>
        <fullName evidence="2">Uncharacterized protein</fullName>
    </submittedName>
</protein>
<feature type="compositionally biased region" description="Basic and acidic residues" evidence="1">
    <location>
        <begin position="19"/>
        <end position="34"/>
    </location>
</feature>
<feature type="non-terminal residue" evidence="2">
    <location>
        <position position="148"/>
    </location>
</feature>
<feature type="compositionally biased region" description="Gly residues" evidence="1">
    <location>
        <begin position="115"/>
        <end position="135"/>
    </location>
</feature>
<feature type="compositionally biased region" description="Acidic residues" evidence="1">
    <location>
        <begin position="54"/>
        <end position="73"/>
    </location>
</feature>
<dbReference type="Proteomes" id="UP000266841">
    <property type="component" value="Unassembled WGS sequence"/>
</dbReference>
<evidence type="ECO:0000313" key="2">
    <source>
        <dbReference type="EMBL" id="EJK54029.1"/>
    </source>
</evidence>
<evidence type="ECO:0000256" key="1">
    <source>
        <dbReference type="SAM" id="MobiDB-lite"/>
    </source>
</evidence>